<dbReference type="Proteomes" id="UP000009138">
    <property type="component" value="Unassembled WGS sequence"/>
</dbReference>
<dbReference type="VEuPathDB" id="FungiDB:RO3G_07055"/>
<dbReference type="InterPro" id="IPR018004">
    <property type="entry name" value="KilA/APSES_HTH"/>
</dbReference>
<keyword evidence="2" id="KW-0805">Transcription regulation</keyword>
<dbReference type="SUPFAM" id="SSF54616">
    <property type="entry name" value="DNA-binding domain of Mlu1-box binding protein MBP1"/>
    <property type="match status" value="1"/>
</dbReference>
<dbReference type="InterPro" id="IPR036887">
    <property type="entry name" value="HTH_APSES_sf"/>
</dbReference>
<dbReference type="GO" id="GO:0045944">
    <property type="term" value="P:positive regulation of transcription by RNA polymerase II"/>
    <property type="evidence" value="ECO:0007669"/>
    <property type="project" value="TreeGrafter"/>
</dbReference>
<proteinExistence type="inferred from homology"/>
<evidence type="ECO:0000313" key="7">
    <source>
        <dbReference type="Proteomes" id="UP000009138"/>
    </source>
</evidence>
<dbReference type="GO" id="GO:0043565">
    <property type="term" value="F:sequence-specific DNA binding"/>
    <property type="evidence" value="ECO:0007669"/>
    <property type="project" value="TreeGrafter"/>
</dbReference>
<keyword evidence="7" id="KW-1185">Reference proteome</keyword>
<evidence type="ECO:0000313" key="6">
    <source>
        <dbReference type="EMBL" id="EIE82350.1"/>
    </source>
</evidence>
<dbReference type="GO" id="GO:0003700">
    <property type="term" value="F:DNA-binding transcription factor activity"/>
    <property type="evidence" value="ECO:0007669"/>
    <property type="project" value="TreeGrafter"/>
</dbReference>
<dbReference type="Pfam" id="PF04383">
    <property type="entry name" value="KilA-N"/>
    <property type="match status" value="1"/>
</dbReference>
<evidence type="ECO:0000256" key="2">
    <source>
        <dbReference type="ARBA" id="ARBA00023015"/>
    </source>
</evidence>
<dbReference type="OrthoDB" id="5407653at2759"/>
<dbReference type="GO" id="GO:0005634">
    <property type="term" value="C:nucleus"/>
    <property type="evidence" value="ECO:0007669"/>
    <property type="project" value="TreeGrafter"/>
</dbReference>
<reference evidence="6 7" key="1">
    <citation type="journal article" date="2009" name="PLoS Genet.">
        <title>Genomic analysis of the basal lineage fungus Rhizopus oryzae reveals a whole-genome duplication.</title>
        <authorList>
            <person name="Ma L.-J."/>
            <person name="Ibrahim A.S."/>
            <person name="Skory C."/>
            <person name="Grabherr M.G."/>
            <person name="Burger G."/>
            <person name="Butler M."/>
            <person name="Elias M."/>
            <person name="Idnurm A."/>
            <person name="Lang B.F."/>
            <person name="Sone T."/>
            <person name="Abe A."/>
            <person name="Calvo S.E."/>
            <person name="Corrochano L.M."/>
            <person name="Engels R."/>
            <person name="Fu J."/>
            <person name="Hansberg W."/>
            <person name="Kim J.-M."/>
            <person name="Kodira C.D."/>
            <person name="Koehrsen M.J."/>
            <person name="Liu B."/>
            <person name="Miranda-Saavedra D."/>
            <person name="O'Leary S."/>
            <person name="Ortiz-Castellanos L."/>
            <person name="Poulter R."/>
            <person name="Rodriguez-Romero J."/>
            <person name="Ruiz-Herrera J."/>
            <person name="Shen Y.-Q."/>
            <person name="Zeng Q."/>
            <person name="Galagan J."/>
            <person name="Birren B.W."/>
            <person name="Cuomo C.A."/>
            <person name="Wickes B.L."/>
        </authorList>
    </citation>
    <scope>NUCLEOTIDE SEQUENCE [LARGE SCALE GENOMIC DNA]</scope>
    <source>
        <strain evidence="7">RA 99-880 / ATCC MYA-4621 / FGSC 9543 / NRRL 43880</strain>
    </source>
</reference>
<evidence type="ECO:0000259" key="5">
    <source>
        <dbReference type="PROSITE" id="PS51299"/>
    </source>
</evidence>
<dbReference type="RefSeq" id="XP_067517746.1">
    <property type="nucleotide sequence ID" value="XM_067661645.1"/>
</dbReference>
<accession>I1C1M0</accession>
<evidence type="ECO:0000256" key="4">
    <source>
        <dbReference type="ARBA" id="ARBA00023163"/>
    </source>
</evidence>
<dbReference type="AlphaFoldDB" id="I1C1M0"/>
<dbReference type="OMA" id="YECIMND"/>
<name>I1C1M0_RHIO9</name>
<evidence type="ECO:0000256" key="3">
    <source>
        <dbReference type="ARBA" id="ARBA00023125"/>
    </source>
</evidence>
<feature type="domain" description="HTH APSES-type" evidence="5">
    <location>
        <begin position="9"/>
        <end position="115"/>
    </location>
</feature>
<sequence>MDLNHSRPSLNVVDWEHENTACYQIEARDICVSRRQDNDMVNCTKLLNLAGLSRTRREAILNDEGHRVVARVGSMALKGVWLPLDRAKYLAETYGLTDLLYPLLVNDPSNFLSSQSN</sequence>
<dbReference type="InterPro" id="IPR003163">
    <property type="entry name" value="Tscrpt_reg_HTH_APSES-type"/>
</dbReference>
<keyword evidence="3" id="KW-0238">DNA-binding</keyword>
<dbReference type="EMBL" id="CH476736">
    <property type="protein sequence ID" value="EIE82350.1"/>
    <property type="molecule type" value="Genomic_DNA"/>
</dbReference>
<organism evidence="6 7">
    <name type="scientific">Rhizopus delemar (strain RA 99-880 / ATCC MYA-4621 / FGSC 9543 / NRRL 43880)</name>
    <name type="common">Mucormycosis agent</name>
    <name type="synonym">Rhizopus arrhizus var. delemar</name>
    <dbReference type="NCBI Taxonomy" id="246409"/>
    <lineage>
        <taxon>Eukaryota</taxon>
        <taxon>Fungi</taxon>
        <taxon>Fungi incertae sedis</taxon>
        <taxon>Mucoromycota</taxon>
        <taxon>Mucoromycotina</taxon>
        <taxon>Mucoromycetes</taxon>
        <taxon>Mucorales</taxon>
        <taxon>Mucorineae</taxon>
        <taxon>Rhizopodaceae</taxon>
        <taxon>Rhizopus</taxon>
    </lineage>
</organism>
<dbReference type="PROSITE" id="PS51299">
    <property type="entry name" value="HTH_APSES"/>
    <property type="match status" value="1"/>
</dbReference>
<dbReference type="PANTHER" id="PTHR47792">
    <property type="entry name" value="PROTEIN SOK2-RELATED"/>
    <property type="match status" value="1"/>
</dbReference>
<dbReference type="eggNOG" id="ENOG502QW2C">
    <property type="taxonomic scope" value="Eukaryota"/>
</dbReference>
<dbReference type="GeneID" id="93614026"/>
<gene>
    <name evidence="6" type="ORF">RO3G_07055</name>
</gene>
<dbReference type="InterPro" id="IPR029790">
    <property type="entry name" value="EFG1/Phd1/StuA"/>
</dbReference>
<dbReference type="SMART" id="SM01252">
    <property type="entry name" value="KilA-N"/>
    <property type="match status" value="1"/>
</dbReference>
<protein>
    <recommendedName>
        <fullName evidence="5">HTH APSES-type domain-containing protein</fullName>
    </recommendedName>
</protein>
<dbReference type="STRING" id="246409.I1C1M0"/>
<evidence type="ECO:0000256" key="1">
    <source>
        <dbReference type="ARBA" id="ARBA00007247"/>
    </source>
</evidence>
<dbReference type="InParanoid" id="I1C1M0"/>
<dbReference type="Gene3D" id="3.10.260.10">
    <property type="entry name" value="Transcription regulator HTH, APSES-type DNA-binding domain"/>
    <property type="match status" value="1"/>
</dbReference>
<comment type="similarity">
    <text evidence="1">Belongs to the EFG1/PHD1/stuA family.</text>
</comment>
<dbReference type="PANTHER" id="PTHR47792:SF1">
    <property type="entry name" value="PROTEIN SOK2-RELATED"/>
    <property type="match status" value="1"/>
</dbReference>
<keyword evidence="4" id="KW-0804">Transcription</keyword>